<dbReference type="Pfam" id="PF13508">
    <property type="entry name" value="Acetyltransf_7"/>
    <property type="match status" value="1"/>
</dbReference>
<feature type="domain" description="N-acetyltransferase" evidence="1">
    <location>
        <begin position="50"/>
        <end position="198"/>
    </location>
</feature>
<name>A0ABP4W3K3_9ACTN</name>
<dbReference type="PANTHER" id="PTHR42791:SF1">
    <property type="entry name" value="N-ACETYLTRANSFERASE DOMAIN-CONTAINING PROTEIN"/>
    <property type="match status" value="1"/>
</dbReference>
<accession>A0ABP4W3K3</accession>
<protein>
    <submittedName>
        <fullName evidence="2">GNAT family N-acetyltransferase</fullName>
    </submittedName>
</protein>
<dbReference type="CDD" id="cd04301">
    <property type="entry name" value="NAT_SF"/>
    <property type="match status" value="1"/>
</dbReference>
<gene>
    <name evidence="2" type="ORF">GCM10009681_13960</name>
</gene>
<keyword evidence="3" id="KW-1185">Reference proteome</keyword>
<dbReference type="InterPro" id="IPR016181">
    <property type="entry name" value="Acyl_CoA_acyltransferase"/>
</dbReference>
<dbReference type="RefSeq" id="WP_344078105.1">
    <property type="nucleotide sequence ID" value="NZ_BAAALS010000005.1"/>
</dbReference>
<evidence type="ECO:0000313" key="2">
    <source>
        <dbReference type="EMBL" id="GAA1744317.1"/>
    </source>
</evidence>
<evidence type="ECO:0000259" key="1">
    <source>
        <dbReference type="PROSITE" id="PS51186"/>
    </source>
</evidence>
<dbReference type="EMBL" id="BAAALS010000005">
    <property type="protein sequence ID" value="GAA1744317.1"/>
    <property type="molecule type" value="Genomic_DNA"/>
</dbReference>
<dbReference type="SUPFAM" id="SSF55729">
    <property type="entry name" value="Acyl-CoA N-acyltransferases (Nat)"/>
    <property type="match status" value="1"/>
</dbReference>
<dbReference type="Gene3D" id="3.40.630.30">
    <property type="match status" value="1"/>
</dbReference>
<reference evidence="3" key="1">
    <citation type="journal article" date="2019" name="Int. J. Syst. Evol. Microbiol.">
        <title>The Global Catalogue of Microorganisms (GCM) 10K type strain sequencing project: providing services to taxonomists for standard genome sequencing and annotation.</title>
        <authorList>
            <consortium name="The Broad Institute Genomics Platform"/>
            <consortium name="The Broad Institute Genome Sequencing Center for Infectious Disease"/>
            <person name="Wu L."/>
            <person name="Ma J."/>
        </authorList>
    </citation>
    <scope>NUCLEOTIDE SEQUENCE [LARGE SCALE GENOMIC DNA]</scope>
    <source>
        <strain evidence="3">JCM 13249</strain>
    </source>
</reference>
<sequence length="200" mass="21960">MTGPERAGEGDADRVGVLIADAFWDLDASQWIIGDPADARRIFPEYFTHVVAEVMAAGGVVEWTAQRDAVAVWVPTSAADPEPDPGRWDAVLDKVCGPYADRFRTFEALQRAHHPHGVDHHYLAMLAVHPDRQGRGVGSALIAAHHADLDRDGVGAYLEAAGPRQRRMYERAGYTDHGGPYYLPDGGPPLFPMWREPRAS</sequence>
<dbReference type="PANTHER" id="PTHR42791">
    <property type="entry name" value="GNAT FAMILY ACETYLTRANSFERASE"/>
    <property type="match status" value="1"/>
</dbReference>
<organism evidence="2 3">
    <name type="scientific">Luedemannella helvata</name>
    <dbReference type="NCBI Taxonomy" id="349315"/>
    <lineage>
        <taxon>Bacteria</taxon>
        <taxon>Bacillati</taxon>
        <taxon>Actinomycetota</taxon>
        <taxon>Actinomycetes</taxon>
        <taxon>Micromonosporales</taxon>
        <taxon>Micromonosporaceae</taxon>
        <taxon>Luedemannella</taxon>
    </lineage>
</organism>
<comment type="caution">
    <text evidence="2">The sequence shown here is derived from an EMBL/GenBank/DDBJ whole genome shotgun (WGS) entry which is preliminary data.</text>
</comment>
<dbReference type="PROSITE" id="PS51186">
    <property type="entry name" value="GNAT"/>
    <property type="match status" value="1"/>
</dbReference>
<dbReference type="InterPro" id="IPR000182">
    <property type="entry name" value="GNAT_dom"/>
</dbReference>
<dbReference type="Proteomes" id="UP001500655">
    <property type="component" value="Unassembled WGS sequence"/>
</dbReference>
<dbReference type="InterPro" id="IPR052523">
    <property type="entry name" value="Trichothecene_AcTrans"/>
</dbReference>
<evidence type="ECO:0000313" key="3">
    <source>
        <dbReference type="Proteomes" id="UP001500655"/>
    </source>
</evidence>
<proteinExistence type="predicted"/>